<comment type="similarity">
    <text evidence="4">Belongs to the HepT RNase toxin family.</text>
</comment>
<evidence type="ECO:0000313" key="5">
    <source>
        <dbReference type="EMBL" id="TMM46374.1"/>
    </source>
</evidence>
<dbReference type="Proteomes" id="UP000307702">
    <property type="component" value="Unassembled WGS sequence"/>
</dbReference>
<dbReference type="InterPro" id="IPR008201">
    <property type="entry name" value="HepT-like"/>
</dbReference>
<evidence type="ECO:0000256" key="3">
    <source>
        <dbReference type="ARBA" id="ARBA00022801"/>
    </source>
</evidence>
<dbReference type="PANTHER" id="PTHR33397">
    <property type="entry name" value="UPF0331 PROTEIN YUTE"/>
    <property type="match status" value="1"/>
</dbReference>
<dbReference type="EMBL" id="SZVP01000003">
    <property type="protein sequence ID" value="TMM46374.1"/>
    <property type="molecule type" value="Genomic_DNA"/>
</dbReference>
<evidence type="ECO:0000256" key="4">
    <source>
        <dbReference type="ARBA" id="ARBA00024207"/>
    </source>
</evidence>
<dbReference type="GO" id="GO:0110001">
    <property type="term" value="C:toxin-antitoxin complex"/>
    <property type="evidence" value="ECO:0007669"/>
    <property type="project" value="InterPro"/>
</dbReference>
<reference evidence="5 6" key="1">
    <citation type="submission" date="2019-05" db="EMBL/GenBank/DDBJ databases">
        <title>Colwellia ponticola sp. nov., isolated from seawater.</title>
        <authorList>
            <person name="Yoon J.-H."/>
        </authorList>
    </citation>
    <scope>NUCLEOTIDE SEQUENCE [LARGE SCALE GENOMIC DNA]</scope>
    <source>
        <strain evidence="5 6">OISW-25</strain>
    </source>
</reference>
<dbReference type="GO" id="GO:0004540">
    <property type="term" value="F:RNA nuclease activity"/>
    <property type="evidence" value="ECO:0007669"/>
    <property type="project" value="InterPro"/>
</dbReference>
<dbReference type="NCBIfam" id="NF047751">
    <property type="entry name" value="HepT_toxin"/>
    <property type="match status" value="1"/>
</dbReference>
<keyword evidence="6" id="KW-1185">Reference proteome</keyword>
<dbReference type="InterPro" id="IPR037038">
    <property type="entry name" value="HepT-like_sf"/>
</dbReference>
<keyword evidence="2" id="KW-0540">Nuclease</keyword>
<dbReference type="PANTHER" id="PTHR33397:SF3">
    <property type="entry name" value="MRNA NUCLEASE HEPT"/>
    <property type="match status" value="1"/>
</dbReference>
<keyword evidence="1" id="KW-1277">Toxin-antitoxin system</keyword>
<organism evidence="5 6">
    <name type="scientific">Colwellia ponticola</name>
    <dbReference type="NCBI Taxonomy" id="2304625"/>
    <lineage>
        <taxon>Bacteria</taxon>
        <taxon>Pseudomonadati</taxon>
        <taxon>Pseudomonadota</taxon>
        <taxon>Gammaproteobacteria</taxon>
        <taxon>Alteromonadales</taxon>
        <taxon>Colwelliaceae</taxon>
        <taxon>Colwellia</taxon>
    </lineage>
</organism>
<dbReference type="Gene3D" id="1.20.120.580">
    <property type="entry name" value="bsu32300-like"/>
    <property type="match status" value="1"/>
</dbReference>
<evidence type="ECO:0000256" key="2">
    <source>
        <dbReference type="ARBA" id="ARBA00022722"/>
    </source>
</evidence>
<gene>
    <name evidence="5" type="ORF">FCS21_05280</name>
</gene>
<evidence type="ECO:0000256" key="1">
    <source>
        <dbReference type="ARBA" id="ARBA00022649"/>
    </source>
</evidence>
<dbReference type="OrthoDB" id="9796612at2"/>
<dbReference type="Pfam" id="PF01934">
    <property type="entry name" value="HepT-like"/>
    <property type="match status" value="1"/>
</dbReference>
<protein>
    <submittedName>
        <fullName evidence="5">DUF86 domain-containing protein</fullName>
    </submittedName>
</protein>
<evidence type="ECO:0000313" key="6">
    <source>
        <dbReference type="Proteomes" id="UP000307702"/>
    </source>
</evidence>
<sequence length="135" mass="15169">MDDVLLNKLATIARCLKRIRDVYAEAGSNFTHDYTRQDSVILNLQRACEASIDIANYLNKKGQLGIPQSSRDSFELLSSAGIISVSVATSLKKMIGLRNIAVHEYRELNMDIVEVVINNHLVDFELFASEIKKEL</sequence>
<dbReference type="AlphaFoldDB" id="A0A8H2JMZ1"/>
<dbReference type="RefSeq" id="WP_138621152.1">
    <property type="nucleotide sequence ID" value="NZ_SZVP01000003.1"/>
</dbReference>
<dbReference type="InterPro" id="IPR052379">
    <property type="entry name" value="Type_VII_TA_RNase"/>
</dbReference>
<accession>A0A8H2JMZ1</accession>
<dbReference type="GO" id="GO:0016787">
    <property type="term" value="F:hydrolase activity"/>
    <property type="evidence" value="ECO:0007669"/>
    <property type="project" value="UniProtKB-KW"/>
</dbReference>
<keyword evidence="3" id="KW-0378">Hydrolase</keyword>
<proteinExistence type="inferred from homology"/>
<name>A0A8H2JMZ1_9GAMM</name>
<comment type="caution">
    <text evidence="5">The sequence shown here is derived from an EMBL/GenBank/DDBJ whole genome shotgun (WGS) entry which is preliminary data.</text>
</comment>